<keyword evidence="11" id="KW-1052">Target cell membrane</keyword>
<dbReference type="SUPFAM" id="SSF82895">
    <property type="entry name" value="TSP-1 type 1 repeat"/>
    <property type="match status" value="2"/>
</dbReference>
<comment type="subcellular location">
    <subcellularLocation>
        <location evidence="2">Cytoplasm</location>
    </subcellularLocation>
    <subcellularLocation>
        <location evidence="3">Secreted</location>
    </subcellularLocation>
    <subcellularLocation>
        <location evidence="1">Target cell membrane</location>
        <topology evidence="1">Multi-pass membrane protein</topology>
    </subcellularLocation>
</comment>
<evidence type="ECO:0000256" key="19">
    <source>
        <dbReference type="ARBA" id="ARBA00022859"/>
    </source>
</evidence>
<dbReference type="SMART" id="SM00209">
    <property type="entry name" value="TSP1"/>
    <property type="match status" value="2"/>
</dbReference>
<dbReference type="PROSITE" id="PS01179">
    <property type="entry name" value="PID"/>
    <property type="match status" value="1"/>
</dbReference>
<keyword evidence="18" id="KW-0204">Cytolysis</keyword>
<dbReference type="PROSITE" id="PS00279">
    <property type="entry name" value="MACPF_1"/>
    <property type="match status" value="1"/>
</dbReference>
<dbReference type="FunFam" id="2.30.29.30:FF:000035">
    <property type="entry name" value="Disabled homolog 2 isoform 1"/>
    <property type="match status" value="1"/>
</dbReference>
<evidence type="ECO:0000256" key="27">
    <source>
        <dbReference type="ARBA" id="ARBA00031383"/>
    </source>
</evidence>
<feature type="compositionally biased region" description="Polar residues" evidence="31">
    <location>
        <begin position="394"/>
        <end position="419"/>
    </location>
</feature>
<dbReference type="AlphaFoldDB" id="A0AA88PUP9"/>
<evidence type="ECO:0000256" key="10">
    <source>
        <dbReference type="ARBA" id="ARBA00022536"/>
    </source>
</evidence>
<keyword evidence="21" id="KW-0473">Membrane attack complex</keyword>
<evidence type="ECO:0000256" key="18">
    <source>
        <dbReference type="ARBA" id="ARBA00022852"/>
    </source>
</evidence>
<dbReference type="InterPro" id="IPR048559">
    <property type="entry name" value="DAB1/2_SBM"/>
</dbReference>
<evidence type="ECO:0000256" key="14">
    <source>
        <dbReference type="ARBA" id="ARBA00022692"/>
    </source>
</evidence>
<keyword evidence="20" id="KW-0180">Complement pathway</keyword>
<dbReference type="SUPFAM" id="SSF50729">
    <property type="entry name" value="PH domain-like"/>
    <property type="match status" value="1"/>
</dbReference>
<name>A0AA88PUP9_9TELE</name>
<keyword evidence="22" id="KW-0472">Membrane</keyword>
<keyword evidence="35" id="KW-1185">Reference proteome</keyword>
<keyword evidence="26" id="KW-1053">Target membrane</keyword>
<reference evidence="34" key="1">
    <citation type="submission" date="2023-08" db="EMBL/GenBank/DDBJ databases">
        <title>Chromosome-level Genome Assembly of mud carp (Cirrhinus molitorella).</title>
        <authorList>
            <person name="Liu H."/>
        </authorList>
    </citation>
    <scope>NUCLEOTIDE SEQUENCE</scope>
    <source>
        <strain evidence="34">Prfri</strain>
        <tissue evidence="34">Muscle</tissue>
    </source>
</reference>
<dbReference type="SMART" id="SM00457">
    <property type="entry name" value="MACPF"/>
    <property type="match status" value="1"/>
</dbReference>
<protein>
    <recommendedName>
        <fullName evidence="5">Complement component C8 beta chain</fullName>
    </recommendedName>
    <alternativeName>
        <fullName evidence="27">Complement component 8 subunit beta</fullName>
    </alternativeName>
</protein>
<proteinExistence type="inferred from homology"/>
<evidence type="ECO:0000256" key="25">
    <source>
        <dbReference type="ARBA" id="ARBA00023180"/>
    </source>
</evidence>
<keyword evidence="14" id="KW-0812">Transmembrane</keyword>
<evidence type="ECO:0000256" key="12">
    <source>
        <dbReference type="ARBA" id="ARBA00022553"/>
    </source>
</evidence>
<dbReference type="Gene3D" id="2.10.25.10">
    <property type="entry name" value="Laminin"/>
    <property type="match status" value="1"/>
</dbReference>
<dbReference type="Pfam" id="PF21195">
    <property type="entry name" value="EGF_C8A_B_C6"/>
    <property type="match status" value="1"/>
</dbReference>
<evidence type="ECO:0000256" key="16">
    <source>
        <dbReference type="ARBA" id="ARBA00022737"/>
    </source>
</evidence>
<comment type="subunit">
    <text evidence="29">Heterotrimer of 3 chains: alpha (C8A), beta (C8B) and gamma (C8G); the alpha and gamma chains are disulfide bonded. Component of the membrane attack complex (MAC), composed of complement C5b, C6, C7, C8A, C8B, C8G and multiple copies of the pore-forming subunit C9.</text>
</comment>
<keyword evidence="10" id="KW-0245">EGF-like domain</keyword>
<keyword evidence="12" id="KW-0597">Phosphoprotein</keyword>
<dbReference type="GO" id="GO:0005579">
    <property type="term" value="C:membrane attack complex"/>
    <property type="evidence" value="ECO:0007669"/>
    <property type="project" value="UniProtKB-KW"/>
</dbReference>
<dbReference type="SUPFAM" id="SSF57424">
    <property type="entry name" value="LDL receptor-like module"/>
    <property type="match status" value="1"/>
</dbReference>
<keyword evidence="24" id="KW-0179">Complement alternate pathway</keyword>
<dbReference type="GO" id="GO:0030154">
    <property type="term" value="P:cell differentiation"/>
    <property type="evidence" value="ECO:0007669"/>
    <property type="project" value="UniProtKB-KW"/>
</dbReference>
<evidence type="ECO:0000256" key="6">
    <source>
        <dbReference type="ARBA" id="ARBA00022452"/>
    </source>
</evidence>
<dbReference type="CDD" id="cd01215">
    <property type="entry name" value="PTB_Dab"/>
    <property type="match status" value="1"/>
</dbReference>
<dbReference type="InterPro" id="IPR023415">
    <property type="entry name" value="LDLR_class-A_CS"/>
</dbReference>
<dbReference type="PANTHER" id="PTHR45742">
    <property type="entry name" value="COMPLEMENT COMPONENT C6"/>
    <property type="match status" value="1"/>
</dbReference>
<evidence type="ECO:0000256" key="29">
    <source>
        <dbReference type="ARBA" id="ARBA00093472"/>
    </source>
</evidence>
<dbReference type="GO" id="GO:0044218">
    <property type="term" value="C:other organism cell membrane"/>
    <property type="evidence" value="ECO:0007669"/>
    <property type="project" value="UniProtKB-KW"/>
</dbReference>
<dbReference type="GO" id="GO:0005737">
    <property type="term" value="C:cytoplasm"/>
    <property type="evidence" value="ECO:0007669"/>
    <property type="project" value="UniProtKB-SubCell"/>
</dbReference>
<dbReference type="Pfam" id="PF21792">
    <property type="entry name" value="DAB2_SBM"/>
    <property type="match status" value="1"/>
</dbReference>
<dbReference type="Pfam" id="PF01823">
    <property type="entry name" value="MACPF"/>
    <property type="match status" value="1"/>
</dbReference>
<feature type="domain" description="PID" evidence="32">
    <location>
        <begin position="37"/>
        <end position="178"/>
    </location>
</feature>
<evidence type="ECO:0000256" key="15">
    <source>
        <dbReference type="ARBA" id="ARBA00022729"/>
    </source>
</evidence>
<evidence type="ECO:0000256" key="3">
    <source>
        <dbReference type="ARBA" id="ARBA00004613"/>
    </source>
</evidence>
<dbReference type="InterPro" id="IPR036055">
    <property type="entry name" value="LDL_receptor-like_sf"/>
</dbReference>
<dbReference type="PROSITE" id="PS01186">
    <property type="entry name" value="EGF_2"/>
    <property type="match status" value="1"/>
</dbReference>
<gene>
    <name evidence="34" type="ORF">Q8A67_009548</name>
</gene>
<feature type="disulfide bond" evidence="30">
    <location>
        <begin position="635"/>
        <end position="650"/>
    </location>
</feature>
<dbReference type="EMBL" id="JAUYZG010000008">
    <property type="protein sequence ID" value="KAK2901433.1"/>
    <property type="molecule type" value="Genomic_DNA"/>
</dbReference>
<dbReference type="PROSITE" id="PS01209">
    <property type="entry name" value="LDLRA_1"/>
    <property type="match status" value="1"/>
</dbReference>
<dbReference type="Proteomes" id="UP001187343">
    <property type="component" value="Unassembled WGS sequence"/>
</dbReference>
<evidence type="ECO:0000256" key="20">
    <source>
        <dbReference type="ARBA" id="ARBA00022875"/>
    </source>
</evidence>
<dbReference type="InterPro" id="IPR036383">
    <property type="entry name" value="TSP1_rpt_sf"/>
</dbReference>
<comment type="function">
    <text evidence="28">Component of the membrane attack complex (MAC), a multiprotein complex activated by the complement cascade, which inserts into a target cell membrane and forms a pore, leading to target cell membrane rupture and cell lysis. The MAC is initiated by proteolytic cleavage of C5 into complement C5b in response to the classical, alternative, lectin and GZMK complement pathways. The complement pathways consist in a cascade of proteins that leads to phagocytosis and breakdown of pathogens and signaling that strengthens the adaptive immune system. C8B, together with C8A and C8G, inserts into the target membrane, but does not form pores by itself. During MAC assembly, associates with C5b, C6 and C7 to form the C5b8 intermediate complex that inserts into the target membrane and traverses the bilayer increasing membrane rigidity.</text>
</comment>
<evidence type="ECO:0000256" key="21">
    <source>
        <dbReference type="ARBA" id="ARBA00023058"/>
    </source>
</evidence>
<feature type="domain" description="MACPF" evidence="33">
    <location>
        <begin position="653"/>
        <end position="998"/>
    </location>
</feature>
<keyword evidence="19" id="KW-0391">Immunity</keyword>
<feature type="region of interest" description="Disordered" evidence="31">
    <location>
        <begin position="1060"/>
        <end position="1085"/>
    </location>
</feature>
<dbReference type="Pfam" id="PF00057">
    <property type="entry name" value="Ldl_recept_a"/>
    <property type="match status" value="1"/>
</dbReference>
<evidence type="ECO:0000256" key="7">
    <source>
        <dbReference type="ARBA" id="ARBA00022473"/>
    </source>
</evidence>
<dbReference type="PROSITE" id="PS50092">
    <property type="entry name" value="TSP1"/>
    <property type="match status" value="2"/>
</dbReference>
<evidence type="ECO:0000256" key="22">
    <source>
        <dbReference type="ARBA" id="ARBA00023136"/>
    </source>
</evidence>
<dbReference type="InterPro" id="IPR002172">
    <property type="entry name" value="LDrepeatLR_classA_rpt"/>
</dbReference>
<evidence type="ECO:0000256" key="13">
    <source>
        <dbReference type="ARBA" id="ARBA00022588"/>
    </source>
</evidence>
<dbReference type="InterPro" id="IPR011993">
    <property type="entry name" value="PH-like_dom_sf"/>
</dbReference>
<evidence type="ECO:0000256" key="5">
    <source>
        <dbReference type="ARBA" id="ARBA00013949"/>
    </source>
</evidence>
<sequence>MSTEAELQADVKLTVKKESRRRGRDRSEQALIQRFRGDGVSYKAKLIGIDDVTATRGDKLCQDSMMKLKGIAASARSKGNHKQRIFLTVSFGGIKIYDERSGVLQHHHSVHEISYIAKDTRDHRAFGYVCGKKGNHKFVAIKTSHSAEPVILDLRDLFTLVYEIKQREESEKKAQKDKHCEQAVYQTILEDETDDPVYQYIVFEAGHEPLRGHQSEESVYQVPTSHQKDGIYDVPKQHLMTNINQFDIFGDMATPPDILSMPASPATTLDPGRRRRQHRPELFTHFSPPAVPSGYMTMGAIQAAHWTQQSFATQAAPMAFGVQGPLQVAQMLPGGQPVIWGQANLFHSPATGQQQWAFVPAQTVGMGAHPIPAAVLQGLVPIAAMRPQSCEPPETSSTIMSPQVDSTPQESESKQTLNKDPQEEAIGLHISTSKQEMDCCGELDLSQLRLTSESSISPSPTDSCATPGPEQEIMSPEAEPSIESSLLTAKDSLVNVPEALEACAQNLSTDDIPPDAQINLPDSLQLDVQREMASSAVVLCHSEDRTAVQAPKVPVDCSLSEWSSWTRCDPCQKKRFRYATVVQPSEFGGEPCHDHGREEEPCIAPSRYTCQKPTLPCQGFRCTVTGRCVLEGLRCNGDDDCGDGSDELGCNKVSKACNQPTEEYYGIENLAKGINILNGKLEAVVLDNRYYAGACLPHFIQDVRYRKPYNIQQYTIETKGSYDFTLEAYESYDEYFKSETKATLSKTSVSFGIGFPNVFELSFNYNDQKYKKSVTKMRTFSGTKKKFIRAHAELEVARYALKTSNLMLHPEFASRLQALPLEYTYGEYRQIYTDYGTHFIREATLGGDFEYTLVLNDETIEKADYKLEDVKNCVQTGLKVGVQIKKVYVSVGLSVGGCGGLLNELGESSKDREMVEDVFIAVRGGDSETVSRLAAKQLPTPDVMQLWGDAVFYNPDFIRKKIEPLYELVPSSDPNANTLKKNLRRALSEYLKETSSCRCSPCLNNGIAVLRGSRCVCICPAGFKGVSCEITQRKASSVDGSWSCWSSWSTCTQKTQQRSRQCNNPAPQNGGVTCPGPQEESVDCL</sequence>
<dbReference type="PANTHER" id="PTHR45742:SF5">
    <property type="entry name" value="COMPLEMENT COMPONENT C8 BETA CHAIN"/>
    <property type="match status" value="1"/>
</dbReference>
<dbReference type="InterPro" id="IPR001862">
    <property type="entry name" value="MAC_perforin"/>
</dbReference>
<evidence type="ECO:0000256" key="1">
    <source>
        <dbReference type="ARBA" id="ARBA00004276"/>
    </source>
</evidence>
<dbReference type="InterPro" id="IPR048561">
    <property type="entry name" value="Dab_PTB"/>
</dbReference>
<evidence type="ECO:0000259" key="33">
    <source>
        <dbReference type="PROSITE" id="PS51412"/>
    </source>
</evidence>
<dbReference type="Gene3D" id="2.30.29.30">
    <property type="entry name" value="Pleckstrin-homology domain (PH domain)/Phosphotyrosine-binding domain (PTB)"/>
    <property type="match status" value="1"/>
</dbReference>
<keyword evidence="7" id="KW-0217">Developmental protein</keyword>
<dbReference type="InterPro" id="IPR020864">
    <property type="entry name" value="MACPF"/>
</dbReference>
<keyword evidence="9" id="KW-0964">Secreted</keyword>
<comment type="caution">
    <text evidence="30">Lacks conserved residue(s) required for the propagation of feature annotation.</text>
</comment>
<keyword evidence="25" id="KW-0325">Glycoprotein</keyword>
<feature type="region of interest" description="Disordered" evidence="31">
    <location>
        <begin position="387"/>
        <end position="422"/>
    </location>
</feature>
<dbReference type="PROSITE" id="PS00022">
    <property type="entry name" value="EGF_1"/>
    <property type="match status" value="1"/>
</dbReference>
<dbReference type="InterPro" id="IPR000884">
    <property type="entry name" value="TSP1_rpt"/>
</dbReference>
<dbReference type="Gene3D" id="2.20.100.10">
    <property type="entry name" value="Thrombospondin type-1 (TSP1) repeat"/>
    <property type="match status" value="2"/>
</dbReference>
<dbReference type="SMART" id="SM00462">
    <property type="entry name" value="PTB"/>
    <property type="match status" value="1"/>
</dbReference>
<keyword evidence="8" id="KW-0963">Cytoplasm</keyword>
<evidence type="ECO:0000256" key="31">
    <source>
        <dbReference type="SAM" id="MobiDB-lite"/>
    </source>
</evidence>
<evidence type="ECO:0000256" key="4">
    <source>
        <dbReference type="ARBA" id="ARBA00009214"/>
    </source>
</evidence>
<keyword evidence="13" id="KW-0399">Innate immunity</keyword>
<evidence type="ECO:0000313" key="34">
    <source>
        <dbReference type="EMBL" id="KAK2901433.1"/>
    </source>
</evidence>
<keyword evidence="15" id="KW-0732">Signal</keyword>
<dbReference type="SMART" id="SM00192">
    <property type="entry name" value="LDLa"/>
    <property type="match status" value="1"/>
</dbReference>
<evidence type="ECO:0000313" key="35">
    <source>
        <dbReference type="Proteomes" id="UP001187343"/>
    </source>
</evidence>
<evidence type="ECO:0000256" key="2">
    <source>
        <dbReference type="ARBA" id="ARBA00004496"/>
    </source>
</evidence>
<accession>A0AA88PUP9</accession>
<comment type="similarity">
    <text evidence="4">Belongs to the complement C6/C7/C8/C9 family.</text>
</comment>
<feature type="region of interest" description="Disordered" evidence="31">
    <location>
        <begin position="452"/>
        <end position="479"/>
    </location>
</feature>
<evidence type="ECO:0000256" key="30">
    <source>
        <dbReference type="PROSITE-ProRule" id="PRU00124"/>
    </source>
</evidence>
<feature type="compositionally biased region" description="Low complexity" evidence="31">
    <location>
        <begin position="452"/>
        <end position="463"/>
    </location>
</feature>
<keyword evidence="16" id="KW-0677">Repeat</keyword>
<evidence type="ECO:0000256" key="26">
    <source>
        <dbReference type="ARBA" id="ARBA00023298"/>
    </source>
</evidence>
<evidence type="ECO:0000256" key="28">
    <source>
        <dbReference type="ARBA" id="ARBA00093292"/>
    </source>
</evidence>
<evidence type="ECO:0000256" key="9">
    <source>
        <dbReference type="ARBA" id="ARBA00022525"/>
    </source>
</evidence>
<dbReference type="PRINTS" id="PR00764">
    <property type="entry name" value="COMPLEMENTC9"/>
</dbReference>
<dbReference type="InterPro" id="IPR006020">
    <property type="entry name" value="PTB/PI_dom"/>
</dbReference>
<evidence type="ECO:0000256" key="8">
    <source>
        <dbReference type="ARBA" id="ARBA00022490"/>
    </source>
</evidence>
<evidence type="ECO:0000259" key="32">
    <source>
        <dbReference type="PROSITE" id="PS01179"/>
    </source>
</evidence>
<dbReference type="GO" id="GO:0031640">
    <property type="term" value="P:killing of cells of another organism"/>
    <property type="evidence" value="ECO:0007669"/>
    <property type="project" value="UniProtKB-KW"/>
</dbReference>
<dbReference type="Gene3D" id="4.10.400.10">
    <property type="entry name" value="Low-density Lipoprotein Receptor"/>
    <property type="match status" value="1"/>
</dbReference>
<dbReference type="InterPro" id="IPR020863">
    <property type="entry name" value="MACPF_CS"/>
</dbReference>
<dbReference type="PROSITE" id="PS50068">
    <property type="entry name" value="LDLRA_2"/>
    <property type="match status" value="1"/>
</dbReference>
<keyword evidence="23 30" id="KW-1015">Disulfide bond</keyword>
<organism evidence="34 35">
    <name type="scientific">Cirrhinus molitorella</name>
    <name type="common">mud carp</name>
    <dbReference type="NCBI Taxonomy" id="172907"/>
    <lineage>
        <taxon>Eukaryota</taxon>
        <taxon>Metazoa</taxon>
        <taxon>Chordata</taxon>
        <taxon>Craniata</taxon>
        <taxon>Vertebrata</taxon>
        <taxon>Euteleostomi</taxon>
        <taxon>Actinopterygii</taxon>
        <taxon>Neopterygii</taxon>
        <taxon>Teleostei</taxon>
        <taxon>Ostariophysi</taxon>
        <taxon>Cypriniformes</taxon>
        <taxon>Cyprinidae</taxon>
        <taxon>Labeoninae</taxon>
        <taxon>Labeonini</taxon>
        <taxon>Cirrhinus</taxon>
    </lineage>
</organism>
<dbReference type="Pfam" id="PF00640">
    <property type="entry name" value="PID"/>
    <property type="match status" value="1"/>
</dbReference>
<keyword evidence="6" id="KW-1134">Transmembrane beta strand</keyword>
<dbReference type="PROSITE" id="PS51412">
    <property type="entry name" value="MACPF_2"/>
    <property type="match status" value="1"/>
</dbReference>
<evidence type="ECO:0000256" key="23">
    <source>
        <dbReference type="ARBA" id="ARBA00023157"/>
    </source>
</evidence>
<dbReference type="CDD" id="cd00054">
    <property type="entry name" value="EGF_CA"/>
    <property type="match status" value="1"/>
</dbReference>
<dbReference type="GO" id="GO:0006958">
    <property type="term" value="P:complement activation, classical pathway"/>
    <property type="evidence" value="ECO:0007669"/>
    <property type="project" value="UniProtKB-KW"/>
</dbReference>
<evidence type="ECO:0000256" key="11">
    <source>
        <dbReference type="ARBA" id="ARBA00022537"/>
    </source>
</evidence>
<evidence type="ECO:0000256" key="17">
    <source>
        <dbReference type="ARBA" id="ARBA00022782"/>
    </source>
</evidence>
<feature type="compositionally biased region" description="Polar residues" evidence="31">
    <location>
        <begin position="1060"/>
        <end position="1071"/>
    </location>
</feature>
<dbReference type="GO" id="GO:0006957">
    <property type="term" value="P:complement activation, alternative pathway"/>
    <property type="evidence" value="ECO:0007669"/>
    <property type="project" value="UniProtKB-KW"/>
</dbReference>
<dbReference type="FunFam" id="2.20.100.10:FF:000001">
    <property type="entry name" value="semaphorin-5A isoform X1"/>
    <property type="match status" value="1"/>
</dbReference>
<comment type="caution">
    <text evidence="34">The sequence shown here is derived from an EMBL/GenBank/DDBJ whole genome shotgun (WGS) entry which is preliminary data.</text>
</comment>
<dbReference type="SUPFAM" id="SSF57196">
    <property type="entry name" value="EGF/Laminin"/>
    <property type="match status" value="1"/>
</dbReference>
<evidence type="ECO:0000256" key="24">
    <source>
        <dbReference type="ARBA" id="ARBA00023162"/>
    </source>
</evidence>
<dbReference type="GO" id="GO:0005576">
    <property type="term" value="C:extracellular region"/>
    <property type="evidence" value="ECO:0007669"/>
    <property type="project" value="UniProtKB-SubCell"/>
</dbReference>
<dbReference type="InterPro" id="IPR048831">
    <property type="entry name" value="C8A_B_C6_EGF-like"/>
</dbReference>
<keyword evidence="17" id="KW-0221">Differentiation</keyword>
<dbReference type="InterPro" id="IPR000742">
    <property type="entry name" value="EGF"/>
</dbReference>